<proteinExistence type="predicted"/>
<protein>
    <submittedName>
        <fullName evidence="1">Uncharacterized protein</fullName>
    </submittedName>
</protein>
<evidence type="ECO:0000313" key="1">
    <source>
        <dbReference type="EMBL" id="JAD52434.1"/>
    </source>
</evidence>
<organism evidence="1">
    <name type="scientific">Arundo donax</name>
    <name type="common">Giant reed</name>
    <name type="synonym">Donax arundinaceus</name>
    <dbReference type="NCBI Taxonomy" id="35708"/>
    <lineage>
        <taxon>Eukaryota</taxon>
        <taxon>Viridiplantae</taxon>
        <taxon>Streptophyta</taxon>
        <taxon>Embryophyta</taxon>
        <taxon>Tracheophyta</taxon>
        <taxon>Spermatophyta</taxon>
        <taxon>Magnoliopsida</taxon>
        <taxon>Liliopsida</taxon>
        <taxon>Poales</taxon>
        <taxon>Poaceae</taxon>
        <taxon>PACMAD clade</taxon>
        <taxon>Arundinoideae</taxon>
        <taxon>Arundineae</taxon>
        <taxon>Arundo</taxon>
    </lineage>
</organism>
<dbReference type="AlphaFoldDB" id="A0A0A9AL51"/>
<sequence>MLNFVPPQPELIDHQIINGKRLSSAYMYYTVFMLSDDTWNQILTEFHPVLQICRLGLKQKQIPYSFNYPENYLIMCNITMKYQDMSKGII</sequence>
<accession>A0A0A9AL51</accession>
<name>A0A0A9AL51_ARUDO</name>
<reference evidence="1" key="1">
    <citation type="submission" date="2014-09" db="EMBL/GenBank/DDBJ databases">
        <authorList>
            <person name="Magalhaes I.L.F."/>
            <person name="Oliveira U."/>
            <person name="Santos F.R."/>
            <person name="Vidigal T.H.D.A."/>
            <person name="Brescovit A.D."/>
            <person name="Santos A.J."/>
        </authorList>
    </citation>
    <scope>NUCLEOTIDE SEQUENCE</scope>
    <source>
        <tissue evidence="1">Shoot tissue taken approximately 20 cm above the soil surface</tissue>
    </source>
</reference>
<dbReference type="EMBL" id="GBRH01245461">
    <property type="protein sequence ID" value="JAD52434.1"/>
    <property type="molecule type" value="Transcribed_RNA"/>
</dbReference>
<reference evidence="1" key="2">
    <citation type="journal article" date="2015" name="Data Brief">
        <title>Shoot transcriptome of the giant reed, Arundo donax.</title>
        <authorList>
            <person name="Barrero R.A."/>
            <person name="Guerrero F.D."/>
            <person name="Moolhuijzen P."/>
            <person name="Goolsby J.A."/>
            <person name="Tidwell J."/>
            <person name="Bellgard S.E."/>
            <person name="Bellgard M.I."/>
        </authorList>
    </citation>
    <scope>NUCLEOTIDE SEQUENCE</scope>
    <source>
        <tissue evidence="1">Shoot tissue taken approximately 20 cm above the soil surface</tissue>
    </source>
</reference>